<proteinExistence type="predicted"/>
<gene>
    <name evidence="1" type="ORF">H9L42_10490</name>
</gene>
<keyword evidence="2" id="KW-1185">Reference proteome</keyword>
<comment type="caution">
    <text evidence="1">The sequence shown here is derived from an EMBL/GenBank/DDBJ whole genome shotgun (WGS) entry which is preliminary data.</text>
</comment>
<evidence type="ECO:0000313" key="2">
    <source>
        <dbReference type="Proteomes" id="UP000602647"/>
    </source>
</evidence>
<name>A0A923SR31_9FIRM</name>
<reference evidence="1" key="1">
    <citation type="submission" date="2020-08" db="EMBL/GenBank/DDBJ databases">
        <title>Genome public.</title>
        <authorList>
            <person name="Liu C."/>
            <person name="Sun Q."/>
        </authorList>
    </citation>
    <scope>NUCLEOTIDE SEQUENCE</scope>
    <source>
        <strain evidence="1">BX12</strain>
    </source>
</reference>
<organism evidence="1 2">
    <name type="scientific">Zhenpiania hominis</name>
    <dbReference type="NCBI Taxonomy" id="2763644"/>
    <lineage>
        <taxon>Bacteria</taxon>
        <taxon>Bacillati</taxon>
        <taxon>Bacillota</taxon>
        <taxon>Clostridia</taxon>
        <taxon>Peptostreptococcales</taxon>
        <taxon>Anaerovoracaceae</taxon>
        <taxon>Zhenpiania</taxon>
    </lineage>
</organism>
<dbReference type="RefSeq" id="WP_187303361.1">
    <property type="nucleotide sequence ID" value="NZ_JACRYT010000011.1"/>
</dbReference>
<accession>A0A923SR31</accession>
<evidence type="ECO:0008006" key="3">
    <source>
        <dbReference type="Google" id="ProtNLM"/>
    </source>
</evidence>
<protein>
    <recommendedName>
        <fullName evidence="3">DUF2383 domain-containing protein</fullName>
    </recommendedName>
</protein>
<dbReference type="Proteomes" id="UP000602647">
    <property type="component" value="Unassembled WGS sequence"/>
</dbReference>
<dbReference type="AlphaFoldDB" id="A0A923SR31"/>
<evidence type="ECO:0000313" key="1">
    <source>
        <dbReference type="EMBL" id="MBC6680262.1"/>
    </source>
</evidence>
<dbReference type="EMBL" id="JACRYT010000011">
    <property type="protein sequence ID" value="MBC6680262.1"/>
    <property type="molecule type" value="Genomic_DNA"/>
</dbReference>
<sequence>MNETNQNAELLNFIYQNSQMGVDTITQLLDISTDENFKKHLHAQLKEYRSIHDKAAQMLETNGFNEEGLSAFEKIRTYLMVNFQTLNDDSTSHIAEMLMVGSNMGVIDAIKNIHKYQGKAEPDILELMEHLKNFEESNVERFKPYL</sequence>